<dbReference type="RefSeq" id="WP_301723153.1">
    <property type="nucleotide sequence ID" value="NZ_JAUJWV010000001.1"/>
</dbReference>
<dbReference type="Proteomes" id="UP001172055">
    <property type="component" value="Unassembled WGS sequence"/>
</dbReference>
<evidence type="ECO:0000313" key="1">
    <source>
        <dbReference type="EMBL" id="MDN7241565.1"/>
    </source>
</evidence>
<organism evidence="1 2">
    <name type="scientific">Planococcus shixiaomingii</name>
    <dbReference type="NCBI Taxonomy" id="3058393"/>
    <lineage>
        <taxon>Bacteria</taxon>
        <taxon>Bacillati</taxon>
        <taxon>Bacillota</taxon>
        <taxon>Bacilli</taxon>
        <taxon>Bacillales</taxon>
        <taxon>Caryophanaceae</taxon>
        <taxon>Planococcus</taxon>
    </lineage>
</organism>
<protein>
    <recommendedName>
        <fullName evidence="3">DUF1259 domain-containing protein</fullName>
    </recommendedName>
</protein>
<name>A0ABT8N1Z3_9BACL</name>
<comment type="caution">
    <text evidence="1">The sequence shown here is derived from an EMBL/GenBank/DDBJ whole genome shotgun (WGS) entry which is preliminary data.</text>
</comment>
<gene>
    <name evidence="1" type="ORF">QWY14_07160</name>
</gene>
<evidence type="ECO:0008006" key="3">
    <source>
        <dbReference type="Google" id="ProtNLM"/>
    </source>
</evidence>
<proteinExistence type="predicted"/>
<evidence type="ECO:0000313" key="2">
    <source>
        <dbReference type="Proteomes" id="UP001172055"/>
    </source>
</evidence>
<keyword evidence="2" id="KW-1185">Reference proteome</keyword>
<dbReference type="EMBL" id="JAUJWV010000001">
    <property type="protein sequence ID" value="MDN7241565.1"/>
    <property type="molecule type" value="Genomic_DNA"/>
</dbReference>
<accession>A0ABT8N1Z3</accession>
<sequence>MIGKERIFQAAEKAAELLQATFNLKASECQIKKNRTFTIYANQVYFTCTLDFSISFEQMTDTGYAFNKAEILLLPEEFPAFSFTLKEHAFPLPVNCQQKLTANTNLISYYIETMEPPEHFASRLSAAFKTIEPLENHTISLY</sequence>
<reference evidence="1 2" key="1">
    <citation type="submission" date="2023-06" db="EMBL/GenBank/DDBJ databases">
        <title>Novel species in genus Planococcus.</title>
        <authorList>
            <person name="Ning S."/>
        </authorList>
    </citation>
    <scope>NUCLEOTIDE SEQUENCE [LARGE SCALE GENOMIC DNA]</scope>
    <source>
        <strain evidence="1 2">N028</strain>
    </source>
</reference>